<dbReference type="EMBL" id="ABDF02000091">
    <property type="protein sequence ID" value="EHK15925.1"/>
    <property type="molecule type" value="Genomic_DNA"/>
</dbReference>
<keyword evidence="3" id="KW-1185">Reference proteome</keyword>
<accession>G9NAR4</accession>
<dbReference type="OrthoDB" id="5305647at2759"/>
<dbReference type="HOGENOM" id="CLU_2306535_0_0_1"/>
<dbReference type="RefSeq" id="XP_013950131.1">
    <property type="nucleotide sequence ID" value="XM_014094656.1"/>
</dbReference>
<feature type="compositionally biased region" description="Basic and acidic residues" evidence="1">
    <location>
        <begin position="14"/>
        <end position="25"/>
    </location>
</feature>
<evidence type="ECO:0000313" key="2">
    <source>
        <dbReference type="EMBL" id="EHK15925.1"/>
    </source>
</evidence>
<sequence>MLKSFGLSMEYGEHVRKEERDEKVSIKSGDGLPAEEMPRKGLKDASPYDTGRDVKFHRPFSKKSQDAYIKYMDKHECSYRCPAEGCENLPGFTYFGRLLQ</sequence>
<evidence type="ECO:0000313" key="3">
    <source>
        <dbReference type="Proteomes" id="UP000007115"/>
    </source>
</evidence>
<dbReference type="AlphaFoldDB" id="G9NAR4"/>
<organism evidence="2 3">
    <name type="scientific">Hypocrea virens (strain Gv29-8 / FGSC 10586)</name>
    <name type="common">Gliocladium virens</name>
    <name type="synonym">Trichoderma virens</name>
    <dbReference type="NCBI Taxonomy" id="413071"/>
    <lineage>
        <taxon>Eukaryota</taxon>
        <taxon>Fungi</taxon>
        <taxon>Dikarya</taxon>
        <taxon>Ascomycota</taxon>
        <taxon>Pezizomycotina</taxon>
        <taxon>Sordariomycetes</taxon>
        <taxon>Hypocreomycetidae</taxon>
        <taxon>Hypocreales</taxon>
        <taxon>Hypocreaceae</taxon>
        <taxon>Trichoderma</taxon>
    </lineage>
</organism>
<name>G9NAR4_HYPVG</name>
<dbReference type="GeneID" id="25792115"/>
<evidence type="ECO:0000256" key="1">
    <source>
        <dbReference type="SAM" id="MobiDB-lite"/>
    </source>
</evidence>
<dbReference type="Proteomes" id="UP000007115">
    <property type="component" value="Unassembled WGS sequence"/>
</dbReference>
<gene>
    <name evidence="2" type="ORF">TRIVIDRAFT_227861</name>
</gene>
<feature type="region of interest" description="Disordered" evidence="1">
    <location>
        <begin position="14"/>
        <end position="50"/>
    </location>
</feature>
<reference evidence="2 3" key="1">
    <citation type="journal article" date="2011" name="Genome Biol.">
        <title>Comparative genome sequence analysis underscores mycoparasitism as the ancestral life style of Trichoderma.</title>
        <authorList>
            <person name="Kubicek C.P."/>
            <person name="Herrera-Estrella A."/>
            <person name="Seidl-Seiboth V."/>
            <person name="Martinez D.A."/>
            <person name="Druzhinina I.S."/>
            <person name="Thon M."/>
            <person name="Zeilinger S."/>
            <person name="Casas-Flores S."/>
            <person name="Horwitz B.A."/>
            <person name="Mukherjee P.K."/>
            <person name="Mukherjee M."/>
            <person name="Kredics L."/>
            <person name="Alcaraz L.D."/>
            <person name="Aerts A."/>
            <person name="Antal Z."/>
            <person name="Atanasova L."/>
            <person name="Cervantes-Badillo M.G."/>
            <person name="Challacombe J."/>
            <person name="Chertkov O."/>
            <person name="McCluskey K."/>
            <person name="Coulpier F."/>
            <person name="Deshpande N."/>
            <person name="von Doehren H."/>
            <person name="Ebbole D.J."/>
            <person name="Esquivel-Naranjo E.U."/>
            <person name="Fekete E."/>
            <person name="Flipphi M."/>
            <person name="Glaser F."/>
            <person name="Gomez-Rodriguez E.Y."/>
            <person name="Gruber S."/>
            <person name="Han C."/>
            <person name="Henrissat B."/>
            <person name="Hermosa R."/>
            <person name="Hernandez-Onate M."/>
            <person name="Karaffa L."/>
            <person name="Kosti I."/>
            <person name="Le Crom S."/>
            <person name="Lindquist E."/>
            <person name="Lucas S."/>
            <person name="Luebeck M."/>
            <person name="Luebeck P.S."/>
            <person name="Margeot A."/>
            <person name="Metz B."/>
            <person name="Misra M."/>
            <person name="Nevalainen H."/>
            <person name="Omann M."/>
            <person name="Packer N."/>
            <person name="Perrone G."/>
            <person name="Uresti-Rivera E.E."/>
            <person name="Salamov A."/>
            <person name="Schmoll M."/>
            <person name="Seiboth B."/>
            <person name="Shapiro H."/>
            <person name="Sukno S."/>
            <person name="Tamayo-Ramos J.A."/>
            <person name="Tisch D."/>
            <person name="Wiest A."/>
            <person name="Wilkinson H.H."/>
            <person name="Zhang M."/>
            <person name="Coutinho P.M."/>
            <person name="Kenerley C.M."/>
            <person name="Monte E."/>
            <person name="Baker S.E."/>
            <person name="Grigoriev I.V."/>
        </authorList>
    </citation>
    <scope>NUCLEOTIDE SEQUENCE [LARGE SCALE GENOMIC DNA]</scope>
    <source>
        <strain evidence="3">Gv29-8 / FGSC 10586</strain>
    </source>
</reference>
<dbReference type="VEuPathDB" id="FungiDB:TRIVIDRAFT_227861"/>
<comment type="caution">
    <text evidence="2">The sequence shown here is derived from an EMBL/GenBank/DDBJ whole genome shotgun (WGS) entry which is preliminary data.</text>
</comment>
<proteinExistence type="predicted"/>
<protein>
    <submittedName>
        <fullName evidence="2">Uncharacterized protein</fullName>
    </submittedName>
</protein>
<dbReference type="InParanoid" id="G9NAR4"/>